<feature type="modified residue" description="4-aspartylphosphate" evidence="1">
    <location>
        <position position="58"/>
    </location>
</feature>
<evidence type="ECO:0000259" key="2">
    <source>
        <dbReference type="PROSITE" id="PS50110"/>
    </source>
</evidence>
<accession>A0A1H6QS02</accession>
<keyword evidence="1" id="KW-0597">Phosphoprotein</keyword>
<evidence type="ECO:0000256" key="1">
    <source>
        <dbReference type="PROSITE-ProRule" id="PRU00169"/>
    </source>
</evidence>
<dbReference type="InterPro" id="IPR011006">
    <property type="entry name" value="CheY-like_superfamily"/>
</dbReference>
<dbReference type="SMART" id="SM00448">
    <property type="entry name" value="REC"/>
    <property type="match status" value="1"/>
</dbReference>
<dbReference type="PANTHER" id="PTHR44520:SF2">
    <property type="entry name" value="RESPONSE REGULATOR RCP1"/>
    <property type="match status" value="1"/>
</dbReference>
<dbReference type="InterPro" id="IPR052893">
    <property type="entry name" value="TCS_response_regulator"/>
</dbReference>
<dbReference type="PROSITE" id="PS50110">
    <property type="entry name" value="RESPONSE_REGULATORY"/>
    <property type="match status" value="1"/>
</dbReference>
<dbReference type="OrthoDB" id="7631574at2"/>
<dbReference type="Proteomes" id="UP000199532">
    <property type="component" value="Unassembled WGS sequence"/>
</dbReference>
<feature type="domain" description="Response regulatory" evidence="2">
    <location>
        <begin position="5"/>
        <end position="125"/>
    </location>
</feature>
<organism evidence="3 4">
    <name type="scientific">Dyadobacter koreensis</name>
    <dbReference type="NCBI Taxonomy" id="408657"/>
    <lineage>
        <taxon>Bacteria</taxon>
        <taxon>Pseudomonadati</taxon>
        <taxon>Bacteroidota</taxon>
        <taxon>Cytophagia</taxon>
        <taxon>Cytophagales</taxon>
        <taxon>Spirosomataceae</taxon>
        <taxon>Dyadobacter</taxon>
    </lineage>
</organism>
<dbReference type="GO" id="GO:0000160">
    <property type="term" value="P:phosphorelay signal transduction system"/>
    <property type="evidence" value="ECO:0007669"/>
    <property type="project" value="InterPro"/>
</dbReference>
<dbReference type="PANTHER" id="PTHR44520">
    <property type="entry name" value="RESPONSE REGULATOR RCP1-RELATED"/>
    <property type="match status" value="1"/>
</dbReference>
<evidence type="ECO:0000313" key="4">
    <source>
        <dbReference type="Proteomes" id="UP000199532"/>
    </source>
</evidence>
<gene>
    <name evidence="3" type="ORF">SAMN04487995_0812</name>
</gene>
<dbReference type="Pfam" id="PF00072">
    <property type="entry name" value="Response_reg"/>
    <property type="match status" value="1"/>
</dbReference>
<proteinExistence type="predicted"/>
<name>A0A1H6QS02_9BACT</name>
<dbReference type="SUPFAM" id="SSF52172">
    <property type="entry name" value="CheY-like"/>
    <property type="match status" value="1"/>
</dbReference>
<dbReference type="Gene3D" id="3.40.50.2300">
    <property type="match status" value="1"/>
</dbReference>
<dbReference type="RefSeq" id="WP_090332169.1">
    <property type="nucleotide sequence ID" value="NZ_FNXY01000001.1"/>
</dbReference>
<dbReference type="AlphaFoldDB" id="A0A1H6QS02"/>
<dbReference type="InterPro" id="IPR001789">
    <property type="entry name" value="Sig_transdc_resp-reg_receiver"/>
</dbReference>
<keyword evidence="4" id="KW-1185">Reference proteome</keyword>
<dbReference type="STRING" id="408657.SAMN04487995_0812"/>
<dbReference type="EMBL" id="FNXY01000001">
    <property type="protein sequence ID" value="SEI44806.1"/>
    <property type="molecule type" value="Genomic_DNA"/>
</dbReference>
<evidence type="ECO:0000313" key="3">
    <source>
        <dbReference type="EMBL" id="SEI44806.1"/>
    </source>
</evidence>
<protein>
    <submittedName>
        <fullName evidence="3">Response regulator receiver domain-containing protein</fullName>
    </submittedName>
</protein>
<sequence>MLYHNILLIDDDEDDLEIFQAALQSVTSSVECKTFVKASEALLKLTSKTLIPDLIFLDLNMPVISGQEFLMTIKKDEFLRDIPVIVFSTSSSSRTAEEARNLGAHAFVTKPDNFEDFKRILKSYLGLS</sequence>
<reference evidence="3 4" key="1">
    <citation type="submission" date="2016-10" db="EMBL/GenBank/DDBJ databases">
        <authorList>
            <person name="de Groot N.N."/>
        </authorList>
    </citation>
    <scope>NUCLEOTIDE SEQUENCE [LARGE SCALE GENOMIC DNA]</scope>
    <source>
        <strain evidence="3 4">DSM 19938</strain>
    </source>
</reference>